<dbReference type="NCBIfam" id="TIGR00125">
    <property type="entry name" value="cyt_tran_rel"/>
    <property type="match status" value="1"/>
</dbReference>
<dbReference type="NCBIfam" id="NF000840">
    <property type="entry name" value="PRK00071.1-3"/>
    <property type="match status" value="1"/>
</dbReference>
<keyword evidence="4 11" id="KW-0662">Pyridine nucleotide biosynthesis</keyword>
<evidence type="ECO:0000256" key="7">
    <source>
        <dbReference type="ARBA" id="ARBA00022741"/>
    </source>
</evidence>
<feature type="domain" description="Cytidyltransferase-like" evidence="12">
    <location>
        <begin position="10"/>
        <end position="175"/>
    </location>
</feature>
<dbReference type="GO" id="GO:0009435">
    <property type="term" value="P:NAD+ biosynthetic process"/>
    <property type="evidence" value="ECO:0007669"/>
    <property type="project" value="UniProtKB-UniRule"/>
</dbReference>
<protein>
    <recommendedName>
        <fullName evidence="11">Probable nicotinate-nucleotide adenylyltransferase</fullName>
        <ecNumber evidence="11">2.7.7.18</ecNumber>
    </recommendedName>
    <alternativeName>
        <fullName evidence="11">Deamido-NAD(+) diphosphorylase</fullName>
    </alternativeName>
    <alternativeName>
        <fullName evidence="11">Deamido-NAD(+) pyrophosphorylase</fullName>
    </alternativeName>
    <alternativeName>
        <fullName evidence="11">Nicotinate mononucleotide adenylyltransferase</fullName>
        <shortName evidence="11">NaMN adenylyltransferase</shortName>
    </alternativeName>
</protein>
<evidence type="ECO:0000256" key="9">
    <source>
        <dbReference type="ARBA" id="ARBA00023027"/>
    </source>
</evidence>
<dbReference type="Pfam" id="PF01467">
    <property type="entry name" value="CTP_transf_like"/>
    <property type="match status" value="1"/>
</dbReference>
<evidence type="ECO:0000256" key="1">
    <source>
        <dbReference type="ARBA" id="ARBA00002324"/>
    </source>
</evidence>
<dbReference type="InterPro" id="IPR004821">
    <property type="entry name" value="Cyt_trans-like"/>
</dbReference>
<gene>
    <name evidence="11" type="primary">nadD</name>
    <name evidence="13" type="ORF">JOC47_001047</name>
</gene>
<name>A0A938XTV0_9FIRM</name>
<dbReference type="RefSeq" id="WP_204700921.1">
    <property type="nucleotide sequence ID" value="NZ_JAFBDQ010000004.1"/>
</dbReference>
<evidence type="ECO:0000313" key="14">
    <source>
        <dbReference type="Proteomes" id="UP000774000"/>
    </source>
</evidence>
<proteinExistence type="inferred from homology"/>
<comment type="catalytic activity">
    <reaction evidence="10 11">
        <text>nicotinate beta-D-ribonucleotide + ATP + H(+) = deamido-NAD(+) + diphosphate</text>
        <dbReference type="Rhea" id="RHEA:22860"/>
        <dbReference type="ChEBI" id="CHEBI:15378"/>
        <dbReference type="ChEBI" id="CHEBI:30616"/>
        <dbReference type="ChEBI" id="CHEBI:33019"/>
        <dbReference type="ChEBI" id="CHEBI:57502"/>
        <dbReference type="ChEBI" id="CHEBI:58437"/>
        <dbReference type="EC" id="2.7.7.18"/>
    </reaction>
</comment>
<dbReference type="CDD" id="cd02165">
    <property type="entry name" value="NMNAT"/>
    <property type="match status" value="1"/>
</dbReference>
<comment type="pathway">
    <text evidence="2 11">Cofactor biosynthesis; NAD(+) biosynthesis; deamido-NAD(+) from nicotinate D-ribonucleotide: step 1/1.</text>
</comment>
<keyword evidence="6 11" id="KW-0548">Nucleotidyltransferase</keyword>
<accession>A0A938XTV0</accession>
<dbReference type="PANTHER" id="PTHR39321:SF3">
    <property type="entry name" value="PHOSPHOPANTETHEINE ADENYLYLTRANSFERASE"/>
    <property type="match status" value="1"/>
</dbReference>
<keyword evidence="9 11" id="KW-0520">NAD</keyword>
<dbReference type="EMBL" id="JAFBDQ010000004">
    <property type="protein sequence ID" value="MBM7556211.1"/>
    <property type="molecule type" value="Genomic_DNA"/>
</dbReference>
<evidence type="ECO:0000259" key="12">
    <source>
        <dbReference type="Pfam" id="PF01467"/>
    </source>
</evidence>
<dbReference type="Gene3D" id="3.40.50.620">
    <property type="entry name" value="HUPs"/>
    <property type="match status" value="1"/>
</dbReference>
<dbReference type="GO" id="GO:0005524">
    <property type="term" value="F:ATP binding"/>
    <property type="evidence" value="ECO:0007669"/>
    <property type="project" value="UniProtKB-KW"/>
</dbReference>
<keyword evidence="14" id="KW-1185">Reference proteome</keyword>
<evidence type="ECO:0000256" key="8">
    <source>
        <dbReference type="ARBA" id="ARBA00022840"/>
    </source>
</evidence>
<evidence type="ECO:0000256" key="2">
    <source>
        <dbReference type="ARBA" id="ARBA00005019"/>
    </source>
</evidence>
<dbReference type="HAMAP" id="MF_00244">
    <property type="entry name" value="NaMN_adenylyltr"/>
    <property type="match status" value="1"/>
</dbReference>
<comment type="caution">
    <text evidence="13">The sequence shown here is derived from an EMBL/GenBank/DDBJ whole genome shotgun (WGS) entry which is preliminary data.</text>
</comment>
<dbReference type="NCBIfam" id="TIGR00482">
    <property type="entry name" value="nicotinate (nicotinamide) nucleotide adenylyltransferase"/>
    <property type="match status" value="1"/>
</dbReference>
<keyword evidence="8 11" id="KW-0067">ATP-binding</keyword>
<sequence length="206" mass="23588">MEDEDQMIGIMGGTFDPIHNGHLVTAECARHQYDLDKVVFVPSGNPPHKTDKKITSAEDRYSMALLATMSNPHFRVSRIEIDRQGLSYTIDTVRAFKEMYPGAKIYFITGADAILEIFTWKAPDVLLEEVEFIAASRPGYCLSQLGKEIYDEYRDSINLLEIPGLAISSTNIRTRVKHGRPIKYQLPEEVEAYIRKHNLYVYKKEE</sequence>
<dbReference type="AlphaFoldDB" id="A0A938XTV0"/>
<evidence type="ECO:0000256" key="10">
    <source>
        <dbReference type="ARBA" id="ARBA00048721"/>
    </source>
</evidence>
<dbReference type="InterPro" id="IPR014729">
    <property type="entry name" value="Rossmann-like_a/b/a_fold"/>
</dbReference>
<reference evidence="13" key="1">
    <citation type="submission" date="2021-01" db="EMBL/GenBank/DDBJ databases">
        <title>Genomic Encyclopedia of Type Strains, Phase IV (KMG-IV): sequencing the most valuable type-strain genomes for metagenomic binning, comparative biology and taxonomic classification.</title>
        <authorList>
            <person name="Goeker M."/>
        </authorList>
    </citation>
    <scope>NUCLEOTIDE SEQUENCE</scope>
    <source>
        <strain evidence="13">DSM 23230</strain>
    </source>
</reference>
<keyword evidence="5 11" id="KW-0808">Transferase</keyword>
<dbReference type="Proteomes" id="UP000774000">
    <property type="component" value="Unassembled WGS sequence"/>
</dbReference>
<evidence type="ECO:0000313" key="13">
    <source>
        <dbReference type="EMBL" id="MBM7556211.1"/>
    </source>
</evidence>
<dbReference type="InterPro" id="IPR005248">
    <property type="entry name" value="NadD/NMNAT"/>
</dbReference>
<evidence type="ECO:0000256" key="5">
    <source>
        <dbReference type="ARBA" id="ARBA00022679"/>
    </source>
</evidence>
<dbReference type="SUPFAM" id="SSF52374">
    <property type="entry name" value="Nucleotidylyl transferase"/>
    <property type="match status" value="1"/>
</dbReference>
<dbReference type="EC" id="2.7.7.18" evidence="11"/>
<comment type="function">
    <text evidence="1 11">Catalyzes the reversible adenylation of nicotinate mononucleotide (NaMN) to nicotinic acid adenine dinucleotide (NaAD).</text>
</comment>
<evidence type="ECO:0000256" key="11">
    <source>
        <dbReference type="HAMAP-Rule" id="MF_00244"/>
    </source>
</evidence>
<dbReference type="GO" id="GO:0004515">
    <property type="term" value="F:nicotinate-nucleotide adenylyltransferase activity"/>
    <property type="evidence" value="ECO:0007669"/>
    <property type="project" value="UniProtKB-UniRule"/>
</dbReference>
<dbReference type="FunFam" id="3.40.50.620:FF:000039">
    <property type="entry name" value="Probable nicotinate-nucleotide adenylyltransferase"/>
    <property type="match status" value="1"/>
</dbReference>
<evidence type="ECO:0000256" key="4">
    <source>
        <dbReference type="ARBA" id="ARBA00022642"/>
    </source>
</evidence>
<dbReference type="PANTHER" id="PTHR39321">
    <property type="entry name" value="NICOTINATE-NUCLEOTIDE ADENYLYLTRANSFERASE-RELATED"/>
    <property type="match status" value="1"/>
</dbReference>
<comment type="similarity">
    <text evidence="3 11">Belongs to the NadD family.</text>
</comment>
<evidence type="ECO:0000256" key="3">
    <source>
        <dbReference type="ARBA" id="ARBA00009014"/>
    </source>
</evidence>
<organism evidence="13 14">
    <name type="scientific">Halanaerobacter jeridensis</name>
    <dbReference type="NCBI Taxonomy" id="706427"/>
    <lineage>
        <taxon>Bacteria</taxon>
        <taxon>Bacillati</taxon>
        <taxon>Bacillota</taxon>
        <taxon>Clostridia</taxon>
        <taxon>Halanaerobiales</taxon>
        <taxon>Halobacteroidaceae</taxon>
        <taxon>Halanaerobacter</taxon>
    </lineage>
</organism>
<evidence type="ECO:0000256" key="6">
    <source>
        <dbReference type="ARBA" id="ARBA00022695"/>
    </source>
</evidence>
<keyword evidence="7 11" id="KW-0547">Nucleotide-binding</keyword>